<name>A0A8S9QL55_BRACR</name>
<comment type="caution">
    <text evidence="1">The sequence shown here is derived from an EMBL/GenBank/DDBJ whole genome shotgun (WGS) entry which is preliminary data.</text>
</comment>
<sequence length="110" mass="13152">MQLVFSGNMEMETLFQRGILIHAHYLQAHQYMRAKKQNEFIRRLHMQLQYKCRFCLVVLFKRELVESTHGTFSQYVILIVAIHWSMHVNSANRTPWIDRRIVQAVVFGCL</sequence>
<accession>A0A8S9QL55</accession>
<dbReference type="Proteomes" id="UP000712600">
    <property type="component" value="Unassembled WGS sequence"/>
</dbReference>
<dbReference type="AlphaFoldDB" id="A0A8S9QL55"/>
<gene>
    <name evidence="1" type="ORF">F2Q69_00012740</name>
</gene>
<proteinExistence type="predicted"/>
<dbReference type="EMBL" id="QGKX02000996">
    <property type="protein sequence ID" value="KAF3553584.1"/>
    <property type="molecule type" value="Genomic_DNA"/>
</dbReference>
<organism evidence="1 2">
    <name type="scientific">Brassica cretica</name>
    <name type="common">Mustard</name>
    <dbReference type="NCBI Taxonomy" id="69181"/>
    <lineage>
        <taxon>Eukaryota</taxon>
        <taxon>Viridiplantae</taxon>
        <taxon>Streptophyta</taxon>
        <taxon>Embryophyta</taxon>
        <taxon>Tracheophyta</taxon>
        <taxon>Spermatophyta</taxon>
        <taxon>Magnoliopsida</taxon>
        <taxon>eudicotyledons</taxon>
        <taxon>Gunneridae</taxon>
        <taxon>Pentapetalae</taxon>
        <taxon>rosids</taxon>
        <taxon>malvids</taxon>
        <taxon>Brassicales</taxon>
        <taxon>Brassicaceae</taxon>
        <taxon>Brassiceae</taxon>
        <taxon>Brassica</taxon>
    </lineage>
</organism>
<protein>
    <submittedName>
        <fullName evidence="1">Uncharacterized protein</fullName>
    </submittedName>
</protein>
<evidence type="ECO:0000313" key="1">
    <source>
        <dbReference type="EMBL" id="KAF3553584.1"/>
    </source>
</evidence>
<evidence type="ECO:0000313" key="2">
    <source>
        <dbReference type="Proteomes" id="UP000712600"/>
    </source>
</evidence>
<reference evidence="1" key="1">
    <citation type="submission" date="2019-12" db="EMBL/GenBank/DDBJ databases">
        <title>Genome sequencing and annotation of Brassica cretica.</title>
        <authorList>
            <person name="Studholme D.J."/>
            <person name="Sarris P."/>
        </authorList>
    </citation>
    <scope>NUCLEOTIDE SEQUENCE</scope>
    <source>
        <strain evidence="1">PFS-109/04</strain>
        <tissue evidence="1">Leaf</tissue>
    </source>
</reference>